<name>A0A484BS02_DRONA</name>
<reference evidence="2 3" key="1">
    <citation type="journal article" date="2019" name="J. Hered.">
        <title>An Improved Genome Assembly for Drosophila navojoa, the Basal Species in the mojavensis Cluster.</title>
        <authorList>
            <person name="Vanderlinde T."/>
            <person name="Dupim E.G."/>
            <person name="Nazario-Yepiz N.O."/>
            <person name="Carvalho A.B."/>
        </authorList>
    </citation>
    <scope>NUCLEOTIDE SEQUENCE [LARGE SCALE GENOMIC DNA]</scope>
    <source>
        <strain evidence="2">Navoj_Jal97</strain>
        <tissue evidence="2">Whole organism</tissue>
    </source>
</reference>
<evidence type="ECO:0000313" key="3">
    <source>
        <dbReference type="Proteomes" id="UP000295192"/>
    </source>
</evidence>
<protein>
    <submittedName>
        <fullName evidence="2">Uncharacterized protein</fullName>
    </submittedName>
</protein>
<evidence type="ECO:0000256" key="1">
    <source>
        <dbReference type="SAM" id="SignalP"/>
    </source>
</evidence>
<organism evidence="2 3">
    <name type="scientific">Drosophila navojoa</name>
    <name type="common">Fruit fly</name>
    <dbReference type="NCBI Taxonomy" id="7232"/>
    <lineage>
        <taxon>Eukaryota</taxon>
        <taxon>Metazoa</taxon>
        <taxon>Ecdysozoa</taxon>
        <taxon>Arthropoda</taxon>
        <taxon>Hexapoda</taxon>
        <taxon>Insecta</taxon>
        <taxon>Pterygota</taxon>
        <taxon>Neoptera</taxon>
        <taxon>Endopterygota</taxon>
        <taxon>Diptera</taxon>
        <taxon>Brachycera</taxon>
        <taxon>Muscomorpha</taxon>
        <taxon>Ephydroidea</taxon>
        <taxon>Drosophilidae</taxon>
        <taxon>Drosophila</taxon>
    </lineage>
</organism>
<sequence length="73" mass="8081">MARLRQSLLGGWLLALAAQIIYVDYARADYENTWNLYYEPPCCTGAAAAVGHHLRHHKAVFPALWGLVVGTAQ</sequence>
<accession>A0A484BS02</accession>
<feature type="chain" id="PRO_5019836714" evidence="1">
    <location>
        <begin position="29"/>
        <end position="73"/>
    </location>
</feature>
<dbReference type="OrthoDB" id="9988752at2759"/>
<evidence type="ECO:0000313" key="2">
    <source>
        <dbReference type="EMBL" id="TDG51606.1"/>
    </source>
</evidence>
<proteinExistence type="predicted"/>
<dbReference type="EMBL" id="LSRL02000008">
    <property type="protein sequence ID" value="TDG51606.1"/>
    <property type="molecule type" value="Genomic_DNA"/>
</dbReference>
<dbReference type="STRING" id="7232.A0A484BS02"/>
<keyword evidence="3" id="KW-1185">Reference proteome</keyword>
<dbReference type="AlphaFoldDB" id="A0A484BS02"/>
<keyword evidence="1" id="KW-0732">Signal</keyword>
<comment type="caution">
    <text evidence="2">The sequence shown here is derived from an EMBL/GenBank/DDBJ whole genome shotgun (WGS) entry which is preliminary data.</text>
</comment>
<feature type="signal peptide" evidence="1">
    <location>
        <begin position="1"/>
        <end position="28"/>
    </location>
</feature>
<dbReference type="Proteomes" id="UP000295192">
    <property type="component" value="Unassembled WGS sequence"/>
</dbReference>
<gene>
    <name evidence="2" type="ORF">AWZ03_002066</name>
</gene>